<evidence type="ECO:0008006" key="3">
    <source>
        <dbReference type="Google" id="ProtNLM"/>
    </source>
</evidence>
<gene>
    <name evidence="1" type="ORF">A8V01_09070</name>
</gene>
<evidence type="ECO:0000313" key="1">
    <source>
        <dbReference type="EMBL" id="PNU02520.1"/>
    </source>
</evidence>
<evidence type="ECO:0000313" key="2">
    <source>
        <dbReference type="Proteomes" id="UP000236327"/>
    </source>
</evidence>
<dbReference type="RefSeq" id="WP_103098689.1">
    <property type="nucleotide sequence ID" value="NZ_LYMM01000073.1"/>
</dbReference>
<dbReference type="OrthoDB" id="7585428at2"/>
<keyword evidence="2" id="KW-1185">Reference proteome</keyword>
<name>A0A2K2FUU0_9SPHN</name>
<dbReference type="EMBL" id="LYMM01000073">
    <property type="protein sequence ID" value="PNU02520.1"/>
    <property type="molecule type" value="Genomic_DNA"/>
</dbReference>
<sequence>MTEVFEFELTGNIDEVLAELSLSTERRVLRQIAVDALEPMQQMAKELAPYDEGALRESIVIGTNLTSTARRAMAEEPKGGVRVYLGTANRKAVPLEFGSLRARAFPFFRPAFEAKARGALDYVIDNVWSVVSRAAERAAKRKAKKL</sequence>
<dbReference type="Proteomes" id="UP000236327">
    <property type="component" value="Unassembled WGS sequence"/>
</dbReference>
<protein>
    <recommendedName>
        <fullName evidence="3">HK97 gp10 family phage protein</fullName>
    </recommendedName>
</protein>
<comment type="caution">
    <text evidence="1">The sequence shown here is derived from an EMBL/GenBank/DDBJ whole genome shotgun (WGS) entry which is preliminary data.</text>
</comment>
<organism evidence="1 2">
    <name type="scientific">Novosphingobium guangzhouense</name>
    <dbReference type="NCBI Taxonomy" id="1850347"/>
    <lineage>
        <taxon>Bacteria</taxon>
        <taxon>Pseudomonadati</taxon>
        <taxon>Pseudomonadota</taxon>
        <taxon>Alphaproteobacteria</taxon>
        <taxon>Sphingomonadales</taxon>
        <taxon>Sphingomonadaceae</taxon>
        <taxon>Novosphingobium</taxon>
    </lineage>
</organism>
<proteinExistence type="predicted"/>
<accession>A0A2K2FUU0</accession>
<reference evidence="1 2" key="1">
    <citation type="submission" date="2016-05" db="EMBL/GenBank/DDBJ databases">
        <title>Complete genome sequence of Novosphingobium guangzhouense SA925(T).</title>
        <authorList>
            <person name="Sha S."/>
        </authorList>
    </citation>
    <scope>NUCLEOTIDE SEQUENCE [LARGE SCALE GENOMIC DNA]</scope>
    <source>
        <strain evidence="1 2">SA925</strain>
    </source>
</reference>
<dbReference type="AlphaFoldDB" id="A0A2K2FUU0"/>